<dbReference type="Proteomes" id="UP000297318">
    <property type="component" value="Unassembled WGS sequence"/>
</dbReference>
<dbReference type="Gene3D" id="3.40.30.10">
    <property type="entry name" value="Glutaredoxin"/>
    <property type="match status" value="1"/>
</dbReference>
<accession>A0A4Z1E413</accession>
<dbReference type="AlphaFoldDB" id="A0A4Z1E413"/>
<dbReference type="SUPFAM" id="SSF52833">
    <property type="entry name" value="Thioredoxin-like"/>
    <property type="match status" value="1"/>
</dbReference>
<organism evidence="1 2">
    <name type="scientific">Serinibacter arcticus</name>
    <dbReference type="NCBI Taxonomy" id="1655435"/>
    <lineage>
        <taxon>Bacteria</taxon>
        <taxon>Bacillati</taxon>
        <taxon>Actinomycetota</taxon>
        <taxon>Actinomycetes</taxon>
        <taxon>Micrococcales</taxon>
        <taxon>Beutenbergiaceae</taxon>
        <taxon>Serinibacter</taxon>
    </lineage>
</organism>
<keyword evidence="2" id="KW-1185">Reference proteome</keyword>
<evidence type="ECO:0000313" key="1">
    <source>
        <dbReference type="EMBL" id="TGO06010.1"/>
    </source>
</evidence>
<protein>
    <submittedName>
        <fullName evidence="1">Uncharacterized protein</fullName>
    </submittedName>
</protein>
<evidence type="ECO:0000313" key="2">
    <source>
        <dbReference type="Proteomes" id="UP000297318"/>
    </source>
</evidence>
<dbReference type="Pfam" id="PF22234">
    <property type="entry name" value="Rv2466c-like"/>
    <property type="match status" value="1"/>
</dbReference>
<comment type="caution">
    <text evidence="1">The sequence shown here is derived from an EMBL/GenBank/DDBJ whole genome shotgun (WGS) entry which is preliminary data.</text>
</comment>
<dbReference type="OrthoDB" id="4125991at2"/>
<dbReference type="RefSeq" id="WP_135848283.1">
    <property type="nucleotide sequence ID" value="NZ_RHPJ01000001.1"/>
</dbReference>
<proteinExistence type="predicted"/>
<dbReference type="EMBL" id="RHPJ01000001">
    <property type="protein sequence ID" value="TGO06010.1"/>
    <property type="molecule type" value="Genomic_DNA"/>
</dbReference>
<gene>
    <name evidence="1" type="ORF">SERN_0202</name>
</gene>
<dbReference type="InterPro" id="IPR036249">
    <property type="entry name" value="Thioredoxin-like_sf"/>
</dbReference>
<dbReference type="InterPro" id="IPR053977">
    <property type="entry name" value="Rv2466c-like"/>
</dbReference>
<sequence length="207" mass="22785">MAQADVTQQTTEVDFWFDPICPWAWMTSRWMVEVAAHRDVTLRWHIMSLSVLNEGRELPENYREMMDRAWGPARVVNAVRERHGDAVLGDLYTALGTRIHLGEEAYPEAIAGALAEVGLEADLAEIATSDELDASLRASHAEGISMVGEDVGTPVVAINGRGYFGPVITPAPKGDEALRLFDGLVLLTSVEGFYELKRTRTAGPIFD</sequence>
<name>A0A4Z1E413_9MICO</name>
<reference evidence="1 2" key="1">
    <citation type="submission" date="2018-11" db="EMBL/GenBank/DDBJ databases">
        <title>Complete genome sequencing of the Actinobacteria Serinibacter sp. K3-2.</title>
        <authorList>
            <person name="Rakitin A.L."/>
            <person name="Beletsky A.V."/>
            <person name="Mardanov A.V."/>
            <person name="Ravin N.V."/>
            <person name="Gromova A.S."/>
            <person name="Filippova S.N."/>
            <person name="Gal'Chenko V.F."/>
        </authorList>
    </citation>
    <scope>NUCLEOTIDE SEQUENCE [LARGE SCALE GENOMIC DNA]</scope>
    <source>
        <strain evidence="1 2">K3-2</strain>
    </source>
</reference>